<dbReference type="GO" id="GO:0016301">
    <property type="term" value="F:kinase activity"/>
    <property type="evidence" value="ECO:0007669"/>
    <property type="project" value="UniProtKB-KW"/>
</dbReference>
<evidence type="ECO:0000313" key="3">
    <source>
        <dbReference type="EMBL" id="MBU2711940.1"/>
    </source>
</evidence>
<dbReference type="Proteomes" id="UP000690515">
    <property type="component" value="Unassembled WGS sequence"/>
</dbReference>
<evidence type="ECO:0000259" key="1">
    <source>
        <dbReference type="Pfam" id="PF00149"/>
    </source>
</evidence>
<keyword evidence="4" id="KW-1185">Reference proteome</keyword>
<protein>
    <submittedName>
        <fullName evidence="3">Polynucleotide kinase-phosphatase</fullName>
    </submittedName>
</protein>
<gene>
    <name evidence="3" type="ORF">KCG35_12795</name>
</gene>
<dbReference type="SUPFAM" id="SSF52540">
    <property type="entry name" value="P-loop containing nucleoside triphosphate hydrolases"/>
    <property type="match status" value="1"/>
</dbReference>
<evidence type="ECO:0000313" key="4">
    <source>
        <dbReference type="Proteomes" id="UP000690515"/>
    </source>
</evidence>
<dbReference type="Gene3D" id="3.30.470.30">
    <property type="entry name" value="DNA ligase/mRNA capping enzyme"/>
    <property type="match status" value="2"/>
</dbReference>
<dbReference type="NCBIfam" id="TIGR04075">
    <property type="entry name" value="bacter_Pnkp"/>
    <property type="match status" value="1"/>
</dbReference>
<dbReference type="SUPFAM" id="SSF56091">
    <property type="entry name" value="DNA ligase/mRNA capping enzyme, catalytic domain"/>
    <property type="match status" value="1"/>
</dbReference>
<name>A0ABS5ZDA0_9GAMM</name>
<feature type="domain" description="Calcineurin-like phosphoesterase" evidence="1">
    <location>
        <begin position="188"/>
        <end position="384"/>
    </location>
</feature>
<dbReference type="InterPro" id="IPR004843">
    <property type="entry name" value="Calcineurin-like_PHP"/>
</dbReference>
<comment type="caution">
    <text evidence="3">The sequence shown here is derived from an EMBL/GenBank/DDBJ whole genome shotgun (WGS) entry which is preliminary data.</text>
</comment>
<dbReference type="InterPro" id="IPR029052">
    <property type="entry name" value="Metallo-depent_PP-like"/>
</dbReference>
<evidence type="ECO:0000259" key="2">
    <source>
        <dbReference type="Pfam" id="PF16542"/>
    </source>
</evidence>
<dbReference type="Gene3D" id="3.40.50.300">
    <property type="entry name" value="P-loop containing nucleotide triphosphate hydrolases"/>
    <property type="match status" value="1"/>
</dbReference>
<dbReference type="Pfam" id="PF13671">
    <property type="entry name" value="AAA_33"/>
    <property type="match status" value="1"/>
</dbReference>
<feature type="domain" description="Polynucleotide kinase-phosphatase ligase" evidence="2">
    <location>
        <begin position="478"/>
        <end position="855"/>
    </location>
</feature>
<sequence>MTTIMTEKEIHIPEVALILLVGTSGAGKSTFARKHFLSTEILSSDACRGLVADDENAQDASADAFDVLHLIAERRLRRGLLTVVDATNVQESARRSLLRVARKQHCLAQAIVLDIAESTCLERNKTRPDRDFGPHVIRNQARQLRRSMRQLKREGFSQVHILKSEEDINRVSFKRVPLWTDKRNETGPFDIIGDIHGCFNELVTLLTKLGYHVDQNTSDPAYPYSITPPAQRKAIFVGDLVDRGPKNPEVLRLVMSMVHQGHALCVSGNHDDKLKRKLEGRQVKVNHGLEQTLAQLENQPEAFIQQVSSFLDGLISHYVLDNGRLVAAHAGMKEHYQGRASGTVRAFALYGETTGETDEYGLPVRYEWANDYRGKALVVYGHTPTIEPEFFNNTICIDTGCVFGGKLTALRYPERELVSVPASQVYYEPSRPLFEEQDTRSLQHRHDDVLNISDVQGKRFITTPLRNKICIEEQYAAAALETLSRFTVNPKWINYLPPTMSPAQASEHADLLEDPQQALDYFQQMEVETVICQEKHMGSRAIVQICKTPDVSRRVFGIQSEAIGCCYTRTGRRFFNDDVLEQAFLLEVQQAVTDAGLWDTLNTDWLTLDCELMPWSFKASELIRQQYAAVGCAGNNVLPVANQLLEQAALRGVDLNGLNQRIATHQQHISSFRQAYQQYCWSVSEVSQLKLAPFHIMASEGAMHTDKNHQWHMAHISDLAKASKGLIQATDYRIIHPVEEHECQAVTQWWQGLLEKGSEGIVIKPIDFVSHTNVGLVQPALKVRGKQYLRLIYGPNYDAPENLARLKKRGLGKKRRLAIKEFSLGLAALQRFVGQEPLRRVHECILGLIALSAEPVDPRL</sequence>
<dbReference type="Gene3D" id="3.60.21.10">
    <property type="match status" value="1"/>
</dbReference>
<dbReference type="Pfam" id="PF00149">
    <property type="entry name" value="Metallophos"/>
    <property type="match status" value="1"/>
</dbReference>
<keyword evidence="3" id="KW-0808">Transferase</keyword>
<dbReference type="InterPro" id="IPR041780">
    <property type="entry name" value="MPP_PrpE-like"/>
</dbReference>
<dbReference type="InterPro" id="IPR032380">
    <property type="entry name" value="PNKP_ligase_dom"/>
</dbReference>
<organism evidence="3 4">
    <name type="scientific">Zooshikella harenae</name>
    <dbReference type="NCBI Taxonomy" id="2827238"/>
    <lineage>
        <taxon>Bacteria</taxon>
        <taxon>Pseudomonadati</taxon>
        <taxon>Pseudomonadota</taxon>
        <taxon>Gammaproteobacteria</taxon>
        <taxon>Oceanospirillales</taxon>
        <taxon>Zooshikellaceae</taxon>
        <taxon>Zooshikella</taxon>
    </lineage>
</organism>
<dbReference type="PRINTS" id="PR00114">
    <property type="entry name" value="STPHPHTASE"/>
</dbReference>
<dbReference type="InterPro" id="IPR024028">
    <property type="entry name" value="PNKP_bac"/>
</dbReference>
<keyword evidence="3" id="KW-0418">Kinase</keyword>
<accession>A0ABS5ZDA0</accession>
<dbReference type="EMBL" id="JAGSOY010000027">
    <property type="protein sequence ID" value="MBU2711940.1"/>
    <property type="molecule type" value="Genomic_DNA"/>
</dbReference>
<dbReference type="InterPro" id="IPR050126">
    <property type="entry name" value="Ap4A_hydrolase"/>
</dbReference>
<reference evidence="3 4" key="1">
    <citation type="submission" date="2021-04" db="EMBL/GenBank/DDBJ databases">
        <authorList>
            <person name="Pira H."/>
            <person name="Risdian C."/>
            <person name="Wink J."/>
        </authorList>
    </citation>
    <scope>NUCLEOTIDE SEQUENCE [LARGE SCALE GENOMIC DNA]</scope>
    <source>
        <strain evidence="3 4">WH53</strain>
    </source>
</reference>
<dbReference type="InterPro" id="IPR006186">
    <property type="entry name" value="Ser/Thr-sp_prot-phosphatase"/>
</dbReference>
<dbReference type="PANTHER" id="PTHR42850:SF7">
    <property type="entry name" value="BIS(5'-NUCLEOSYL)-TETRAPHOSPHATASE PRPE [ASYMMETRICAL]"/>
    <property type="match status" value="1"/>
</dbReference>
<proteinExistence type="predicted"/>
<dbReference type="Pfam" id="PF16542">
    <property type="entry name" value="PNKP_ligase"/>
    <property type="match status" value="1"/>
</dbReference>
<dbReference type="InterPro" id="IPR027417">
    <property type="entry name" value="P-loop_NTPase"/>
</dbReference>
<dbReference type="RefSeq" id="WP_215820097.1">
    <property type="nucleotide sequence ID" value="NZ_JAGSOY010000027.1"/>
</dbReference>
<dbReference type="SUPFAM" id="SSF56300">
    <property type="entry name" value="Metallo-dependent phosphatases"/>
    <property type="match status" value="1"/>
</dbReference>
<dbReference type="CDD" id="cd07423">
    <property type="entry name" value="MPP_Prp_like"/>
    <property type="match status" value="1"/>
</dbReference>
<dbReference type="PANTHER" id="PTHR42850">
    <property type="entry name" value="METALLOPHOSPHOESTERASE"/>
    <property type="match status" value="1"/>
</dbReference>